<proteinExistence type="predicted"/>
<dbReference type="VEuPathDB" id="TriTrypDB:TRSC58_03924"/>
<dbReference type="AlphaFoldDB" id="A0A422NVN5"/>
<feature type="compositionally biased region" description="Low complexity" evidence="1">
    <location>
        <begin position="35"/>
        <end position="48"/>
    </location>
</feature>
<evidence type="ECO:0000313" key="3">
    <source>
        <dbReference type="Proteomes" id="UP000283634"/>
    </source>
</evidence>
<accession>A0A422NVN5</accession>
<keyword evidence="3" id="KW-1185">Reference proteome</keyword>
<feature type="region of interest" description="Disordered" evidence="1">
    <location>
        <begin position="23"/>
        <end position="88"/>
    </location>
</feature>
<dbReference type="GeneID" id="40326062"/>
<evidence type="ECO:0000313" key="2">
    <source>
        <dbReference type="EMBL" id="RNF09520.1"/>
    </source>
</evidence>
<reference evidence="2 3" key="1">
    <citation type="journal article" date="2018" name="BMC Genomics">
        <title>Genomic comparison of Trypanosoma conorhini and Trypanosoma rangeli to Trypanosoma cruzi strains of high and low virulence.</title>
        <authorList>
            <person name="Bradwell K.R."/>
            <person name="Koparde V.N."/>
            <person name="Matveyev A.V."/>
            <person name="Serrano M.G."/>
            <person name="Alves J.M."/>
            <person name="Parikh H."/>
            <person name="Huang B."/>
            <person name="Lee V."/>
            <person name="Espinosa-Alvarez O."/>
            <person name="Ortiz P.A."/>
            <person name="Costa-Martins A.G."/>
            <person name="Teixeira M.M."/>
            <person name="Buck G.A."/>
        </authorList>
    </citation>
    <scope>NUCLEOTIDE SEQUENCE [LARGE SCALE GENOMIC DNA]</scope>
    <source>
        <strain evidence="2 3">AM80</strain>
    </source>
</reference>
<sequence length="189" mass="21173">MDEKACKDMERLADTISDLELYLGLDDQEDEDSDNGGSSEESSVACGSSEGGGTEPSISHASLVTHAETSKQEANTVDEERRRRVDRKAHLVPPMEAFMSSFSLREFVEYHNREAKRRRVWMGLSRVVSSLVVRFRVLDVGAPVPEDVKSPTKRKKSKLRMGTPSITLPNRAVSVHQSRRFIRLLPLSS</sequence>
<dbReference type="EMBL" id="MKGL01000046">
    <property type="protein sequence ID" value="RNF09520.1"/>
    <property type="molecule type" value="Genomic_DNA"/>
</dbReference>
<dbReference type="Proteomes" id="UP000283634">
    <property type="component" value="Unassembled WGS sequence"/>
</dbReference>
<gene>
    <name evidence="2" type="ORF">TraAM80_02129</name>
</gene>
<dbReference type="RefSeq" id="XP_029241028.1">
    <property type="nucleotide sequence ID" value="XM_029379145.1"/>
</dbReference>
<protein>
    <submittedName>
        <fullName evidence="2">Uncharacterized protein</fullName>
    </submittedName>
</protein>
<name>A0A422NVN5_TRYRA</name>
<evidence type="ECO:0000256" key="1">
    <source>
        <dbReference type="SAM" id="MobiDB-lite"/>
    </source>
</evidence>
<organism evidence="2 3">
    <name type="scientific">Trypanosoma rangeli</name>
    <dbReference type="NCBI Taxonomy" id="5698"/>
    <lineage>
        <taxon>Eukaryota</taxon>
        <taxon>Discoba</taxon>
        <taxon>Euglenozoa</taxon>
        <taxon>Kinetoplastea</taxon>
        <taxon>Metakinetoplastina</taxon>
        <taxon>Trypanosomatida</taxon>
        <taxon>Trypanosomatidae</taxon>
        <taxon>Trypanosoma</taxon>
        <taxon>Herpetosoma</taxon>
    </lineage>
</organism>
<comment type="caution">
    <text evidence="2">The sequence shown here is derived from an EMBL/GenBank/DDBJ whole genome shotgun (WGS) entry which is preliminary data.</text>
</comment>